<dbReference type="InterPro" id="IPR002571">
    <property type="entry name" value="HrcA"/>
</dbReference>
<feature type="domain" description="Heat-inducible transcription repressor HrcA C-terminal" evidence="6">
    <location>
        <begin position="113"/>
        <end position="232"/>
    </location>
</feature>
<protein>
    <recommendedName>
        <fullName evidence="5">Heat-inducible transcription repressor HrcA</fullName>
    </recommendedName>
</protein>
<sequence length="249" mass="27668">MVGGCTVVELTDRQKDLLRNIIEEYVATAEPVGSENIVGKYSLGVSPATVRNEMARLTSEGFLKQPHTSAGRIPTPQGLRFYIHELMKEQTIPVKDEVAIKEGLWDYRFHPHRLLKQATKELSEKSGTLAIAATEEGDIYTSGAYSILDIPEFYDIDLTKTLLMLTDRSEMLNQILERAVINEPVCVMLGDELGGEYLEYCGFVFAPFGSGKKNAGVIGVLGPTRMAYPRVIPTVRYFGDLLTELASTW</sequence>
<dbReference type="InterPro" id="IPR029016">
    <property type="entry name" value="GAF-like_dom_sf"/>
</dbReference>
<dbReference type="SUPFAM" id="SSF46785">
    <property type="entry name" value="Winged helix' DNA-binding domain"/>
    <property type="match status" value="1"/>
</dbReference>
<name>A0A1G1W0U1_9BACT</name>
<dbReference type="Gene3D" id="3.30.450.40">
    <property type="match status" value="1"/>
</dbReference>
<keyword evidence="1 5" id="KW-0678">Repressor</keyword>
<evidence type="ECO:0000313" key="9">
    <source>
        <dbReference type="Proteomes" id="UP000176299"/>
    </source>
</evidence>
<dbReference type="InterPro" id="IPR021153">
    <property type="entry name" value="HrcA_C"/>
</dbReference>
<dbReference type="GO" id="GO:0045892">
    <property type="term" value="P:negative regulation of DNA-templated transcription"/>
    <property type="evidence" value="ECO:0007669"/>
    <property type="project" value="UniProtKB-UniRule"/>
</dbReference>
<organism evidence="8 9">
    <name type="scientific">Candidatus Woykebacteria bacterium GWA1_44_8</name>
    <dbReference type="NCBI Taxonomy" id="1802591"/>
    <lineage>
        <taxon>Bacteria</taxon>
        <taxon>Candidatus Woykeibacteriota</taxon>
    </lineage>
</organism>
<proteinExistence type="inferred from homology"/>
<dbReference type="PANTHER" id="PTHR34824:SF1">
    <property type="entry name" value="HEAT-INDUCIBLE TRANSCRIPTION REPRESSOR HRCA"/>
    <property type="match status" value="1"/>
</dbReference>
<evidence type="ECO:0000256" key="5">
    <source>
        <dbReference type="HAMAP-Rule" id="MF_00081"/>
    </source>
</evidence>
<comment type="caution">
    <text evidence="8">The sequence shown here is derived from an EMBL/GenBank/DDBJ whole genome shotgun (WGS) entry which is preliminary data.</text>
</comment>
<reference evidence="8 9" key="1">
    <citation type="journal article" date="2016" name="Nat. Commun.">
        <title>Thousands of microbial genomes shed light on interconnected biogeochemical processes in an aquifer system.</title>
        <authorList>
            <person name="Anantharaman K."/>
            <person name="Brown C.T."/>
            <person name="Hug L.A."/>
            <person name="Sharon I."/>
            <person name="Castelle C.J."/>
            <person name="Probst A.J."/>
            <person name="Thomas B.C."/>
            <person name="Singh A."/>
            <person name="Wilkins M.J."/>
            <person name="Karaoz U."/>
            <person name="Brodie E.L."/>
            <person name="Williams K.H."/>
            <person name="Hubbard S.S."/>
            <person name="Banfield J.F."/>
        </authorList>
    </citation>
    <scope>NUCLEOTIDE SEQUENCE [LARGE SCALE GENOMIC DNA]</scope>
</reference>
<evidence type="ECO:0000259" key="7">
    <source>
        <dbReference type="Pfam" id="PF03444"/>
    </source>
</evidence>
<dbReference type="InterPro" id="IPR036390">
    <property type="entry name" value="WH_DNA-bd_sf"/>
</dbReference>
<evidence type="ECO:0000256" key="1">
    <source>
        <dbReference type="ARBA" id="ARBA00022491"/>
    </source>
</evidence>
<keyword evidence="4 5" id="KW-0804">Transcription</keyword>
<dbReference type="InterPro" id="IPR005104">
    <property type="entry name" value="WHTH_HrcA_DNA-bd"/>
</dbReference>
<dbReference type="PANTHER" id="PTHR34824">
    <property type="entry name" value="HEAT-INDUCIBLE TRANSCRIPTION REPRESSOR HRCA"/>
    <property type="match status" value="1"/>
</dbReference>
<evidence type="ECO:0000256" key="3">
    <source>
        <dbReference type="ARBA" id="ARBA00023016"/>
    </source>
</evidence>
<dbReference type="STRING" id="1802591.A2113_00190"/>
<keyword evidence="2 5" id="KW-0805">Transcription regulation</keyword>
<evidence type="ECO:0000259" key="6">
    <source>
        <dbReference type="Pfam" id="PF01628"/>
    </source>
</evidence>
<keyword evidence="3 5" id="KW-0346">Stress response</keyword>
<dbReference type="InterPro" id="IPR036388">
    <property type="entry name" value="WH-like_DNA-bd_sf"/>
</dbReference>
<dbReference type="GO" id="GO:0003677">
    <property type="term" value="F:DNA binding"/>
    <property type="evidence" value="ECO:0007669"/>
    <property type="project" value="InterPro"/>
</dbReference>
<dbReference type="Proteomes" id="UP000176299">
    <property type="component" value="Unassembled WGS sequence"/>
</dbReference>
<evidence type="ECO:0000313" key="8">
    <source>
        <dbReference type="EMBL" id="OGY21298.1"/>
    </source>
</evidence>
<evidence type="ECO:0000256" key="4">
    <source>
        <dbReference type="ARBA" id="ARBA00023163"/>
    </source>
</evidence>
<comment type="function">
    <text evidence="5">Negative regulator of class I heat shock genes (grpE-dnaK-dnaJ and groELS operons). Prevents heat-shock induction of these operons.</text>
</comment>
<feature type="domain" description="Winged helix-turn-helix transcription repressor HrcA DNA-binding" evidence="7">
    <location>
        <begin position="9"/>
        <end position="75"/>
    </location>
</feature>
<dbReference type="SUPFAM" id="SSF55781">
    <property type="entry name" value="GAF domain-like"/>
    <property type="match status" value="1"/>
</dbReference>
<dbReference type="Pfam" id="PF01628">
    <property type="entry name" value="HrcA"/>
    <property type="match status" value="1"/>
</dbReference>
<gene>
    <name evidence="5" type="primary">hrcA</name>
    <name evidence="8" type="ORF">A2113_00190</name>
</gene>
<comment type="similarity">
    <text evidence="5">Belongs to the HrcA family.</text>
</comment>
<dbReference type="Pfam" id="PF03444">
    <property type="entry name" value="WHD_HrcA"/>
    <property type="match status" value="1"/>
</dbReference>
<dbReference type="HAMAP" id="MF_00081">
    <property type="entry name" value="HrcA"/>
    <property type="match status" value="1"/>
</dbReference>
<evidence type="ECO:0000256" key="2">
    <source>
        <dbReference type="ARBA" id="ARBA00023015"/>
    </source>
</evidence>
<dbReference type="EMBL" id="MHCN01000015">
    <property type="protein sequence ID" value="OGY21298.1"/>
    <property type="molecule type" value="Genomic_DNA"/>
</dbReference>
<dbReference type="Gene3D" id="1.10.10.10">
    <property type="entry name" value="Winged helix-like DNA-binding domain superfamily/Winged helix DNA-binding domain"/>
    <property type="match status" value="1"/>
</dbReference>
<dbReference type="AlphaFoldDB" id="A0A1G1W0U1"/>
<accession>A0A1G1W0U1</accession>